<evidence type="ECO:0000313" key="3">
    <source>
        <dbReference type="Proteomes" id="UP000028828"/>
    </source>
</evidence>
<organism evidence="2 3">
    <name type="scientific">Toxoplasma gondii p89</name>
    <dbReference type="NCBI Taxonomy" id="943119"/>
    <lineage>
        <taxon>Eukaryota</taxon>
        <taxon>Sar</taxon>
        <taxon>Alveolata</taxon>
        <taxon>Apicomplexa</taxon>
        <taxon>Conoidasida</taxon>
        <taxon>Coccidia</taxon>
        <taxon>Eucoccidiorida</taxon>
        <taxon>Eimeriorina</taxon>
        <taxon>Sarcocystidae</taxon>
        <taxon>Toxoplasma</taxon>
    </lineage>
</organism>
<evidence type="ECO:0000313" key="2">
    <source>
        <dbReference type="EMBL" id="KFG35796.1"/>
    </source>
</evidence>
<name>A0A086JUH8_TOXGO</name>
<proteinExistence type="predicted"/>
<comment type="caution">
    <text evidence="2">The sequence shown here is derived from an EMBL/GenBank/DDBJ whole genome shotgun (WGS) entry which is preliminary data.</text>
</comment>
<dbReference type="EMBL" id="AEYI02001574">
    <property type="protein sequence ID" value="KFG35796.1"/>
    <property type="molecule type" value="Genomic_DNA"/>
</dbReference>
<dbReference type="Proteomes" id="UP000028828">
    <property type="component" value="Unassembled WGS sequence"/>
</dbReference>
<sequence length="508" mass="54868">VEEHADGALLGGEPEGSLLLPSPSRVSGSSFSERLEFVTKKAEDEIASYSTNVDCRFPAHLSEGPWVPVPPVAAVGSEASSPYSAAPFSTSLLCSPSPFSSFAAARPSSLAASSSAVGQRELESGASAEAFLLQQVEGVAASSFAPDAFLERGEDAAALGASMEDIVREHQRKMEHVNKFAALAQAASPQAPGLAHAPPSHGRPSEEGRNAQVPRDGRFPLFIHFESEDWKLLEARVEIHMFLHAFAQVVKANEGRMPVEWFSLYFCLFFERPFNAEDFPSCLTLDDLFDHVSDTVGFSDEPPFVFPLLPAQTPLATFIALTEKARRLRRFKVEEKKGRRLRSWKIVSKLHSPKVSASSGTAEHLSPQLFYASQAFDARHKVAPGQAGVADTRKRGRAGVCTEGSASWEVFRGMQPTGSSAAAGSRGTGGSGAASAGRGRLRGGSRGDGAGDMYAAYGMPGMAFPRGSGQGSYYYDPASLQQQYMQYFHAYQQQYLGYYQQQMMQNPQ</sequence>
<feature type="region of interest" description="Disordered" evidence="1">
    <location>
        <begin position="191"/>
        <end position="213"/>
    </location>
</feature>
<protein>
    <submittedName>
        <fullName evidence="2">Uncharacterized protein</fullName>
    </submittedName>
</protein>
<dbReference type="VEuPathDB" id="ToxoDB:TGP89_293320B"/>
<accession>A0A086JUH8</accession>
<dbReference type="AlphaFoldDB" id="A0A086JUH8"/>
<reference evidence="2 3" key="1">
    <citation type="submission" date="2014-03" db="EMBL/GenBank/DDBJ databases">
        <authorList>
            <person name="Sibley D."/>
            <person name="Venepally P."/>
            <person name="Karamycheva S."/>
            <person name="Hadjithomas M."/>
            <person name="Khan A."/>
            <person name="Brunk B."/>
            <person name="Roos D."/>
            <person name="Caler E."/>
            <person name="Lorenzi H."/>
        </authorList>
    </citation>
    <scope>NUCLEOTIDE SEQUENCE [LARGE SCALE GENOMIC DNA]</scope>
    <source>
        <strain evidence="3">p89</strain>
    </source>
</reference>
<evidence type="ECO:0000256" key="1">
    <source>
        <dbReference type="SAM" id="MobiDB-lite"/>
    </source>
</evidence>
<feature type="region of interest" description="Disordered" evidence="1">
    <location>
        <begin position="1"/>
        <end position="29"/>
    </location>
</feature>
<feature type="compositionally biased region" description="Low complexity" evidence="1">
    <location>
        <begin position="15"/>
        <end position="29"/>
    </location>
</feature>
<gene>
    <name evidence="2" type="ORF">TGP89_293320B</name>
</gene>
<feature type="non-terminal residue" evidence="2">
    <location>
        <position position="1"/>
    </location>
</feature>
<feature type="region of interest" description="Disordered" evidence="1">
    <location>
        <begin position="416"/>
        <end position="447"/>
    </location>
</feature>